<evidence type="ECO:0000256" key="4">
    <source>
        <dbReference type="ARBA" id="ARBA00023136"/>
    </source>
</evidence>
<dbReference type="RefSeq" id="WP_386734239.1">
    <property type="nucleotide sequence ID" value="NZ_JBHRXI010000004.1"/>
</dbReference>
<feature type="transmembrane region" description="Helical" evidence="5">
    <location>
        <begin position="110"/>
        <end position="128"/>
    </location>
</feature>
<dbReference type="Proteomes" id="UP001595629">
    <property type="component" value="Unassembled WGS sequence"/>
</dbReference>
<dbReference type="PANTHER" id="PTHR35371:SF1">
    <property type="entry name" value="BLR7753 PROTEIN"/>
    <property type="match status" value="1"/>
</dbReference>
<dbReference type="InterPro" id="IPR001129">
    <property type="entry name" value="Membr-assoc_MAPEG"/>
</dbReference>
<protein>
    <submittedName>
        <fullName evidence="7">MAPEG family protein</fullName>
    </submittedName>
</protein>
<evidence type="ECO:0000256" key="3">
    <source>
        <dbReference type="ARBA" id="ARBA00022989"/>
    </source>
</evidence>
<name>A0ABV7TGW9_9RHOB</name>
<dbReference type="InterPro" id="IPR023352">
    <property type="entry name" value="MAPEG-like_dom_sf"/>
</dbReference>
<keyword evidence="6" id="KW-0732">Signal</keyword>
<dbReference type="EMBL" id="JBHRXI010000004">
    <property type="protein sequence ID" value="MFC3613060.1"/>
    <property type="molecule type" value="Genomic_DNA"/>
</dbReference>
<feature type="chain" id="PRO_5045926937" evidence="6">
    <location>
        <begin position="29"/>
        <end position="129"/>
    </location>
</feature>
<reference evidence="8" key="1">
    <citation type="journal article" date="2019" name="Int. J. Syst. Evol. Microbiol.">
        <title>The Global Catalogue of Microorganisms (GCM) 10K type strain sequencing project: providing services to taxonomists for standard genome sequencing and annotation.</title>
        <authorList>
            <consortium name="The Broad Institute Genomics Platform"/>
            <consortium name="The Broad Institute Genome Sequencing Center for Infectious Disease"/>
            <person name="Wu L."/>
            <person name="Ma J."/>
        </authorList>
    </citation>
    <scope>NUCLEOTIDE SEQUENCE [LARGE SCALE GENOMIC DNA]</scope>
    <source>
        <strain evidence="8">KCTC 42911</strain>
    </source>
</reference>
<comment type="subcellular location">
    <subcellularLocation>
        <location evidence="1">Membrane</location>
    </subcellularLocation>
</comment>
<dbReference type="Gene3D" id="1.20.120.550">
    <property type="entry name" value="Membrane associated eicosanoid/glutathione metabolism-like domain"/>
    <property type="match status" value="1"/>
</dbReference>
<dbReference type="PANTHER" id="PTHR35371">
    <property type="entry name" value="INNER MEMBRANE PROTEIN"/>
    <property type="match status" value="1"/>
</dbReference>
<evidence type="ECO:0000313" key="8">
    <source>
        <dbReference type="Proteomes" id="UP001595629"/>
    </source>
</evidence>
<feature type="signal peptide" evidence="6">
    <location>
        <begin position="1"/>
        <end position="28"/>
    </location>
</feature>
<gene>
    <name evidence="7" type="ORF">ACFORG_04745</name>
</gene>
<evidence type="ECO:0000313" key="7">
    <source>
        <dbReference type="EMBL" id="MFC3613060.1"/>
    </source>
</evidence>
<evidence type="ECO:0000256" key="6">
    <source>
        <dbReference type="SAM" id="SignalP"/>
    </source>
</evidence>
<sequence>MTPELTALTLAALLQIAQLALYSVTAQAQVGTKTALKPRDEEVELTGIAGRLKRAMDNHFEGLTLFTIAVLVITLSGQSTSFTAACAWIYLAARLLYVPAYAFGWVPWRSLIWSAGFFATFAMLGAALI</sequence>
<evidence type="ECO:0000256" key="2">
    <source>
        <dbReference type="ARBA" id="ARBA00022692"/>
    </source>
</evidence>
<keyword evidence="4 5" id="KW-0472">Membrane</keyword>
<feature type="transmembrane region" description="Helical" evidence="5">
    <location>
        <begin position="59"/>
        <end position="75"/>
    </location>
</feature>
<comment type="caution">
    <text evidence="7">The sequence shown here is derived from an EMBL/GenBank/DDBJ whole genome shotgun (WGS) entry which is preliminary data.</text>
</comment>
<organism evidence="7 8">
    <name type="scientific">Lutimaribacter marinistellae</name>
    <dbReference type="NCBI Taxonomy" id="1820329"/>
    <lineage>
        <taxon>Bacteria</taxon>
        <taxon>Pseudomonadati</taxon>
        <taxon>Pseudomonadota</taxon>
        <taxon>Alphaproteobacteria</taxon>
        <taxon>Rhodobacterales</taxon>
        <taxon>Roseobacteraceae</taxon>
        <taxon>Lutimaribacter</taxon>
    </lineage>
</organism>
<accession>A0ABV7TGW9</accession>
<keyword evidence="3 5" id="KW-1133">Transmembrane helix</keyword>
<keyword evidence="8" id="KW-1185">Reference proteome</keyword>
<evidence type="ECO:0000256" key="5">
    <source>
        <dbReference type="SAM" id="Phobius"/>
    </source>
</evidence>
<dbReference type="SUPFAM" id="SSF161084">
    <property type="entry name" value="MAPEG domain-like"/>
    <property type="match status" value="1"/>
</dbReference>
<evidence type="ECO:0000256" key="1">
    <source>
        <dbReference type="ARBA" id="ARBA00004370"/>
    </source>
</evidence>
<proteinExistence type="predicted"/>
<dbReference type="Pfam" id="PF01124">
    <property type="entry name" value="MAPEG"/>
    <property type="match status" value="1"/>
</dbReference>
<keyword evidence="2 5" id="KW-0812">Transmembrane</keyword>